<feature type="non-terminal residue" evidence="2">
    <location>
        <position position="115"/>
    </location>
</feature>
<comment type="caution">
    <text evidence="2">The sequence shown here is derived from an EMBL/GenBank/DDBJ whole genome shotgun (WGS) entry which is preliminary data.</text>
</comment>
<dbReference type="PANTHER" id="PTHR11412:SF81">
    <property type="entry name" value="COMPLEMENT C3"/>
    <property type="match status" value="1"/>
</dbReference>
<evidence type="ECO:0000313" key="3">
    <source>
        <dbReference type="Proteomes" id="UP001345963"/>
    </source>
</evidence>
<dbReference type="Proteomes" id="UP001345963">
    <property type="component" value="Unassembled WGS sequence"/>
</dbReference>
<evidence type="ECO:0000313" key="2">
    <source>
        <dbReference type="EMBL" id="MED6233599.1"/>
    </source>
</evidence>
<dbReference type="Pfam" id="PF07703">
    <property type="entry name" value="A2M_BRD"/>
    <property type="match status" value="1"/>
</dbReference>
<accession>A0ABU7A673</accession>
<sequence length="115" mass="12902">MNVTKEMLPSFRIVAYYHPNSEEVNADSLWVDVKDSCMGSLSVEPLISLRSYEPRRHLLLKVTGDPGATVGLMAIDKRLSSLNNKHRLTQKKNVSTSPAPCVREPSSFFVIRTNL</sequence>
<name>A0ABU7A673_9TELE</name>
<dbReference type="EMBL" id="JAHUTI010002912">
    <property type="protein sequence ID" value="MED6233599.1"/>
    <property type="molecule type" value="Genomic_DNA"/>
</dbReference>
<evidence type="ECO:0000259" key="1">
    <source>
        <dbReference type="Pfam" id="PF07703"/>
    </source>
</evidence>
<gene>
    <name evidence="2" type="ORF">ATANTOWER_013909</name>
</gene>
<dbReference type="Gene3D" id="6.20.50.160">
    <property type="match status" value="1"/>
</dbReference>
<dbReference type="Gene3D" id="2.60.40.1930">
    <property type="match status" value="1"/>
</dbReference>
<feature type="domain" description="Alpha-2-macroglobulin bait region" evidence="1">
    <location>
        <begin position="2"/>
        <end position="79"/>
    </location>
</feature>
<dbReference type="InterPro" id="IPR011625">
    <property type="entry name" value="A2M_N_BRD"/>
</dbReference>
<organism evidence="2 3">
    <name type="scientific">Ataeniobius toweri</name>
    <dbReference type="NCBI Taxonomy" id="208326"/>
    <lineage>
        <taxon>Eukaryota</taxon>
        <taxon>Metazoa</taxon>
        <taxon>Chordata</taxon>
        <taxon>Craniata</taxon>
        <taxon>Vertebrata</taxon>
        <taxon>Euteleostomi</taxon>
        <taxon>Actinopterygii</taxon>
        <taxon>Neopterygii</taxon>
        <taxon>Teleostei</taxon>
        <taxon>Neoteleostei</taxon>
        <taxon>Acanthomorphata</taxon>
        <taxon>Ovalentaria</taxon>
        <taxon>Atherinomorphae</taxon>
        <taxon>Cyprinodontiformes</taxon>
        <taxon>Goodeidae</taxon>
        <taxon>Ataeniobius</taxon>
    </lineage>
</organism>
<dbReference type="PANTHER" id="PTHR11412">
    <property type="entry name" value="MACROGLOBULIN / COMPLEMENT"/>
    <property type="match status" value="1"/>
</dbReference>
<reference evidence="2 3" key="1">
    <citation type="submission" date="2021-07" db="EMBL/GenBank/DDBJ databases">
        <authorList>
            <person name="Palmer J.M."/>
        </authorList>
    </citation>
    <scope>NUCLEOTIDE SEQUENCE [LARGE SCALE GENOMIC DNA]</scope>
    <source>
        <strain evidence="2 3">AT_MEX2019</strain>
        <tissue evidence="2">Muscle</tissue>
    </source>
</reference>
<keyword evidence="3" id="KW-1185">Reference proteome</keyword>
<protein>
    <recommendedName>
        <fullName evidence="1">Alpha-2-macroglobulin bait region domain-containing protein</fullName>
    </recommendedName>
</protein>
<dbReference type="InterPro" id="IPR050473">
    <property type="entry name" value="A2M/Complement_sys"/>
</dbReference>
<proteinExistence type="predicted"/>